<comment type="similarity">
    <text evidence="1">Belongs to the asteroid family.</text>
</comment>
<reference evidence="4 5" key="1">
    <citation type="submission" date="2015-06" db="EMBL/GenBank/DDBJ databases">
        <title>Survival trade-offs in plant roots during colonization by closely related pathogenic and mutualistic fungi.</title>
        <authorList>
            <person name="Hacquard S."/>
            <person name="Kracher B."/>
            <person name="Hiruma K."/>
            <person name="Weinman A."/>
            <person name="Muench P."/>
            <person name="Garrido Oter R."/>
            <person name="Ver Loren van Themaat E."/>
            <person name="Dallerey J.-F."/>
            <person name="Damm U."/>
            <person name="Henrissat B."/>
            <person name="Lespinet O."/>
            <person name="Thon M."/>
            <person name="Kemen E."/>
            <person name="McHardy A.C."/>
            <person name="Schulze-Lefert P."/>
            <person name="O'Connell R.J."/>
        </authorList>
    </citation>
    <scope>NUCLEOTIDE SEQUENCE [LARGE SCALE GENOMIC DNA]</scope>
    <source>
        <strain evidence="4 5">0861</strain>
    </source>
</reference>
<dbReference type="PANTHER" id="PTHR15665">
    <property type="entry name" value="ASTEROID PROTEIN"/>
    <property type="match status" value="1"/>
</dbReference>
<dbReference type="PANTHER" id="PTHR15665:SF1">
    <property type="entry name" value="PROTEIN ASTEROID HOMOLOG 1"/>
    <property type="match status" value="1"/>
</dbReference>
<dbReference type="InterPro" id="IPR026832">
    <property type="entry name" value="Asteroid"/>
</dbReference>
<dbReference type="AlphaFoldDB" id="A0A166T5E3"/>
<name>A0A166T5E3_9PEZI</name>
<evidence type="ECO:0000313" key="4">
    <source>
        <dbReference type="EMBL" id="KZL71600.1"/>
    </source>
</evidence>
<evidence type="ECO:0000259" key="3">
    <source>
        <dbReference type="Pfam" id="PF12813"/>
    </source>
</evidence>
<dbReference type="SUPFAM" id="SSF88723">
    <property type="entry name" value="PIN domain-like"/>
    <property type="match status" value="1"/>
</dbReference>
<gene>
    <name evidence="4" type="ORF">CT0861_09939</name>
</gene>
<feature type="region of interest" description="Disordered" evidence="2">
    <location>
        <begin position="553"/>
        <end position="593"/>
    </location>
</feature>
<organism evidence="4 5">
    <name type="scientific">Colletotrichum tofieldiae</name>
    <dbReference type="NCBI Taxonomy" id="708197"/>
    <lineage>
        <taxon>Eukaryota</taxon>
        <taxon>Fungi</taxon>
        <taxon>Dikarya</taxon>
        <taxon>Ascomycota</taxon>
        <taxon>Pezizomycotina</taxon>
        <taxon>Sordariomycetes</taxon>
        <taxon>Hypocreomycetidae</taxon>
        <taxon>Glomerellales</taxon>
        <taxon>Glomerellaceae</taxon>
        <taxon>Colletotrichum</taxon>
        <taxon>Colletotrichum spaethianum species complex</taxon>
    </lineage>
</organism>
<dbReference type="Pfam" id="PF12813">
    <property type="entry name" value="XPG_I_2"/>
    <property type="match status" value="1"/>
</dbReference>
<dbReference type="Gene3D" id="3.40.50.1010">
    <property type="entry name" value="5'-nuclease"/>
    <property type="match status" value="1"/>
</dbReference>
<dbReference type="STRING" id="708197.A0A166T5E3"/>
<accession>A0A166T5E3</accession>
<feature type="domain" description="Asteroid" evidence="3">
    <location>
        <begin position="145"/>
        <end position="385"/>
    </location>
</feature>
<keyword evidence="4" id="KW-0396">Initiation factor</keyword>
<evidence type="ECO:0000256" key="2">
    <source>
        <dbReference type="SAM" id="MobiDB-lite"/>
    </source>
</evidence>
<evidence type="ECO:0000313" key="5">
    <source>
        <dbReference type="Proteomes" id="UP000076552"/>
    </source>
</evidence>
<sequence length="593" mass="64820">LLLNTMGIPHLLNHLSPYGVLGPIDGDRVVIDGPALAYHIYHLCTRSTSGLPSYGLLGRTALAWLDKLTSHDISIAAIYFDGFLPTSKSEVRLERILKVSSSLKSYRSGFPNGCPARQIASTRISLPPLFPTDAPKRDQPLIPPPPFLVAAIVDKLCQTTKYATLVRLVPGEADAYCAEDVLRNGGTILTSDSDLTIHDLKTGAVAFFRDLHVASASERDSLVGSKFSPSDIAKRLQLPEEQGMRRFGYELAKSSRPKFAQVLENCKGDVSDPDEFRNFCVPYQTLETTDWSDVPVLSGIDNPTLDARLSEVVLQCVGYSGVAKPPPGDSGAEGCMMCLPPLLDCPARASAWDSSASIRQLAYSLTCLLRPGAVSHVREYRRIYSGANQGKHVAMLPRPWIKDSMDSLLATLSQAKRDLKHEVSAWQAVAVQLVLAYAQEEDKQEACLNSIKQVLSVAKDSNLVPWDVVHLSAQIQATLYSLRILAQVLDLMYEIKAEKPVQGSKQLRELLATLPPLTEYPSVNGTIVLLASMKANNALAKITAALNLPEEALLPSKESKGQKKKRKKTIETEPGTRPQKKMSSNPFDILGIE</sequence>
<dbReference type="GO" id="GO:0003743">
    <property type="term" value="F:translation initiation factor activity"/>
    <property type="evidence" value="ECO:0007669"/>
    <property type="project" value="UniProtKB-KW"/>
</dbReference>
<keyword evidence="5" id="KW-1185">Reference proteome</keyword>
<dbReference type="InterPro" id="IPR029060">
    <property type="entry name" value="PIN-like_dom_sf"/>
</dbReference>
<keyword evidence="4" id="KW-0648">Protein biosynthesis</keyword>
<dbReference type="EMBL" id="LFIV01000069">
    <property type="protein sequence ID" value="KZL71600.1"/>
    <property type="molecule type" value="Genomic_DNA"/>
</dbReference>
<dbReference type="Proteomes" id="UP000076552">
    <property type="component" value="Unassembled WGS sequence"/>
</dbReference>
<comment type="caution">
    <text evidence="4">The sequence shown here is derived from an EMBL/GenBank/DDBJ whole genome shotgun (WGS) entry which is preliminary data.</text>
</comment>
<evidence type="ECO:0000256" key="1">
    <source>
        <dbReference type="ARBA" id="ARBA00007398"/>
    </source>
</evidence>
<proteinExistence type="inferred from homology"/>
<protein>
    <submittedName>
        <fullName evidence="4">DNA replication initiation factor Cdc45</fullName>
    </submittedName>
</protein>
<feature type="non-terminal residue" evidence="4">
    <location>
        <position position="1"/>
    </location>
</feature>
<dbReference type="InterPro" id="IPR039436">
    <property type="entry name" value="Asteroid_dom"/>
</dbReference>